<feature type="transmembrane region" description="Helical" evidence="1">
    <location>
        <begin position="78"/>
        <end position="104"/>
    </location>
</feature>
<keyword evidence="1" id="KW-0472">Membrane</keyword>
<evidence type="ECO:0000256" key="1">
    <source>
        <dbReference type="SAM" id="Phobius"/>
    </source>
</evidence>
<comment type="caution">
    <text evidence="2">The sequence shown here is derived from an EMBL/GenBank/DDBJ whole genome shotgun (WGS) entry which is preliminary data.</text>
</comment>
<sequence length="164" mass="17129">MRDERAYATIVALFAAGLYLALIVAGFGLLSLATNTEVVADPAIGTLVGPIMVGAAVLALLLALIARGTRVPADRQRVSAGNALLIGLVCYLVYVVAGAVAGIAGDPSQSLRAVLFAAGQFGSWYAVLVGIAAFVVTLLYQLVLVGRFAQRGRPRWPWEGDDDE</sequence>
<evidence type="ECO:0000313" key="2">
    <source>
        <dbReference type="EMBL" id="NYK10754.1"/>
    </source>
</evidence>
<dbReference type="AlphaFoldDB" id="A0A853DV16"/>
<keyword evidence="1" id="KW-1133">Transmembrane helix</keyword>
<evidence type="ECO:0000313" key="3">
    <source>
        <dbReference type="Proteomes" id="UP000521075"/>
    </source>
</evidence>
<gene>
    <name evidence="2" type="ORF">HNR14_002635</name>
</gene>
<dbReference type="RefSeq" id="WP_179701432.1">
    <property type="nucleotide sequence ID" value="NZ_BAAAHA010000009.1"/>
</dbReference>
<dbReference type="Proteomes" id="UP000521075">
    <property type="component" value="Unassembled WGS sequence"/>
</dbReference>
<accession>A0A853DV16</accession>
<feature type="transmembrane region" description="Helical" evidence="1">
    <location>
        <begin position="124"/>
        <end position="145"/>
    </location>
</feature>
<protein>
    <submittedName>
        <fullName evidence="2">Putative RND superfamily exporter protein</fullName>
    </submittedName>
</protein>
<feature type="transmembrane region" description="Helical" evidence="1">
    <location>
        <begin position="7"/>
        <end position="32"/>
    </location>
</feature>
<keyword evidence="3" id="KW-1185">Reference proteome</keyword>
<reference evidence="2 3" key="1">
    <citation type="submission" date="2020-07" db="EMBL/GenBank/DDBJ databases">
        <title>Sequencing the genomes of 1000 actinobacteria strains.</title>
        <authorList>
            <person name="Klenk H.-P."/>
        </authorList>
    </citation>
    <scope>NUCLEOTIDE SEQUENCE [LARGE SCALE GENOMIC DNA]</scope>
    <source>
        <strain evidence="2 3">DSM 15166</strain>
    </source>
</reference>
<feature type="transmembrane region" description="Helical" evidence="1">
    <location>
        <begin position="44"/>
        <end position="66"/>
    </location>
</feature>
<keyword evidence="1" id="KW-0812">Transmembrane</keyword>
<organism evidence="2 3">
    <name type="scientific">Leifsonia naganoensis</name>
    <dbReference type="NCBI Taxonomy" id="150025"/>
    <lineage>
        <taxon>Bacteria</taxon>
        <taxon>Bacillati</taxon>
        <taxon>Actinomycetota</taxon>
        <taxon>Actinomycetes</taxon>
        <taxon>Micrococcales</taxon>
        <taxon>Microbacteriaceae</taxon>
        <taxon>Leifsonia</taxon>
    </lineage>
</organism>
<name>A0A853DV16_9MICO</name>
<dbReference type="EMBL" id="JACCHJ010000001">
    <property type="protein sequence ID" value="NYK10754.1"/>
    <property type="molecule type" value="Genomic_DNA"/>
</dbReference>
<proteinExistence type="predicted"/>